<proteinExistence type="predicted"/>
<evidence type="ECO:0000313" key="3">
    <source>
        <dbReference type="EMBL" id="CAA2633680.1"/>
    </source>
</evidence>
<accession>A0A7I8JTH7</accession>
<evidence type="ECO:0000256" key="2">
    <source>
        <dbReference type="SAM" id="MobiDB-lite"/>
    </source>
</evidence>
<keyword evidence="1" id="KW-0175">Coiled coil</keyword>
<dbReference type="EMBL" id="LR743604">
    <property type="protein sequence ID" value="CAA2633680.1"/>
    <property type="molecule type" value="Genomic_DNA"/>
</dbReference>
<evidence type="ECO:0000256" key="1">
    <source>
        <dbReference type="SAM" id="Coils"/>
    </source>
</evidence>
<dbReference type="AlphaFoldDB" id="A0A7I8JTH7"/>
<organism evidence="3">
    <name type="scientific">Spirodela intermedia</name>
    <name type="common">Intermediate duckweed</name>
    <dbReference type="NCBI Taxonomy" id="51605"/>
    <lineage>
        <taxon>Eukaryota</taxon>
        <taxon>Viridiplantae</taxon>
        <taxon>Streptophyta</taxon>
        <taxon>Embryophyta</taxon>
        <taxon>Tracheophyta</taxon>
        <taxon>Spermatophyta</taxon>
        <taxon>Magnoliopsida</taxon>
        <taxon>Liliopsida</taxon>
        <taxon>Araceae</taxon>
        <taxon>Lemnoideae</taxon>
        <taxon>Spirodela</taxon>
    </lineage>
</organism>
<evidence type="ECO:0000313" key="4">
    <source>
        <dbReference type="EMBL" id="CAA7409983.1"/>
    </source>
</evidence>
<sequence length="80" mass="8589">MEDEKVTVDRPEKKKEKKAKDKKANGEEKTKDAGALKLKLEKLEAKMMALAVKKEAIQKLLLAAEGSAAGSGQEQAAPPA</sequence>
<protein>
    <submittedName>
        <fullName evidence="3">Uncharacterized protein</fullName>
    </submittedName>
</protein>
<reference evidence="3" key="1">
    <citation type="submission" date="2019-12" db="EMBL/GenBank/DDBJ databases">
        <authorList>
            <person name="Scholz U."/>
            <person name="Mascher M."/>
            <person name="Fiebig A."/>
        </authorList>
    </citation>
    <scope>NUCLEOTIDE SEQUENCE</scope>
</reference>
<gene>
    <name evidence="3" type="ORF">SI7747_17019168</name>
    <name evidence="4" type="ORF">SI8410_17020661</name>
</gene>
<feature type="coiled-coil region" evidence="1">
    <location>
        <begin position="33"/>
        <end position="60"/>
    </location>
</feature>
<dbReference type="EMBL" id="LR746280">
    <property type="protein sequence ID" value="CAA7409983.1"/>
    <property type="molecule type" value="Genomic_DNA"/>
</dbReference>
<evidence type="ECO:0000313" key="5">
    <source>
        <dbReference type="Proteomes" id="UP000663760"/>
    </source>
</evidence>
<feature type="region of interest" description="Disordered" evidence="2">
    <location>
        <begin position="1"/>
        <end position="33"/>
    </location>
</feature>
<name>A0A7I8JTH7_SPIIN</name>
<dbReference type="Proteomes" id="UP000663760">
    <property type="component" value="Chromosome 17"/>
</dbReference>
<keyword evidence="5" id="KW-1185">Reference proteome</keyword>